<organism evidence="1 2">
    <name type="scientific">Caenorhabditis briggsae</name>
    <dbReference type="NCBI Taxonomy" id="6238"/>
    <lineage>
        <taxon>Eukaryota</taxon>
        <taxon>Metazoa</taxon>
        <taxon>Ecdysozoa</taxon>
        <taxon>Nematoda</taxon>
        <taxon>Chromadorea</taxon>
        <taxon>Rhabditida</taxon>
        <taxon>Rhabditina</taxon>
        <taxon>Rhabditomorpha</taxon>
        <taxon>Rhabditoidea</taxon>
        <taxon>Rhabditidae</taxon>
        <taxon>Peloderinae</taxon>
        <taxon>Caenorhabditis</taxon>
    </lineage>
</organism>
<proteinExistence type="predicted"/>
<sequence length="100" mass="11755">MSIEALTNFMTNITISPPKVTNISLLLLSTFFISDLHSFEDSKIDGILKKVGKRYIRRDQKMMGLIDRYHRLKEWDGLDEYTRDEYVINKATEITRHIFG</sequence>
<name>A0AAE9DN94_CAEBR</name>
<accession>A0AAE9DN94</accession>
<evidence type="ECO:0000313" key="2">
    <source>
        <dbReference type="Proteomes" id="UP000827892"/>
    </source>
</evidence>
<dbReference type="EMBL" id="CP090892">
    <property type="protein sequence ID" value="ULU08442.1"/>
    <property type="molecule type" value="Genomic_DNA"/>
</dbReference>
<evidence type="ECO:0000313" key="1">
    <source>
        <dbReference type="EMBL" id="ULU08442.1"/>
    </source>
</evidence>
<protein>
    <submittedName>
        <fullName evidence="1">Uncharacterized protein</fullName>
    </submittedName>
</protein>
<reference evidence="1 2" key="1">
    <citation type="submission" date="2022-05" db="EMBL/GenBank/DDBJ databases">
        <title>Chromosome-level reference genomes for two strains of Caenorhabditis briggsae: an improved platform for comparative genomics.</title>
        <authorList>
            <person name="Stevens L."/>
            <person name="Andersen E.C."/>
        </authorList>
    </citation>
    <scope>NUCLEOTIDE SEQUENCE [LARGE SCALE GENOMIC DNA]</scope>
    <source>
        <strain evidence="1">QX1410_ONT</strain>
        <tissue evidence="1">Whole-organism</tissue>
    </source>
</reference>
<dbReference type="Proteomes" id="UP000827892">
    <property type="component" value="Chromosome II"/>
</dbReference>
<gene>
    <name evidence="1" type="ORF">L3Y34_019555</name>
</gene>
<dbReference type="AlphaFoldDB" id="A0AAE9DN94"/>